<dbReference type="AlphaFoldDB" id="A0AAX6E4M4"/>
<reference evidence="1" key="1">
    <citation type="journal article" date="2023" name="GigaByte">
        <title>Genome assembly of the bearded iris, Iris pallida Lam.</title>
        <authorList>
            <person name="Bruccoleri R.E."/>
            <person name="Oakeley E.J."/>
            <person name="Faust A.M.E."/>
            <person name="Altorfer M."/>
            <person name="Dessus-Babus S."/>
            <person name="Burckhardt D."/>
            <person name="Oertli M."/>
            <person name="Naumann U."/>
            <person name="Petersen F."/>
            <person name="Wong J."/>
        </authorList>
    </citation>
    <scope>NUCLEOTIDE SEQUENCE</scope>
    <source>
        <strain evidence="1">GSM-AAB239-AS_SAM_17_03QT</strain>
    </source>
</reference>
<reference evidence="1" key="2">
    <citation type="submission" date="2023-04" db="EMBL/GenBank/DDBJ databases">
        <authorList>
            <person name="Bruccoleri R.E."/>
            <person name="Oakeley E.J."/>
            <person name="Faust A.-M."/>
            <person name="Dessus-Babus S."/>
            <person name="Altorfer M."/>
            <person name="Burckhardt D."/>
            <person name="Oertli M."/>
            <person name="Naumann U."/>
            <person name="Petersen F."/>
            <person name="Wong J."/>
        </authorList>
    </citation>
    <scope>NUCLEOTIDE SEQUENCE</scope>
    <source>
        <strain evidence="1">GSM-AAB239-AS_SAM_17_03QT</strain>
        <tissue evidence="1">Leaf</tissue>
    </source>
</reference>
<evidence type="ECO:0000313" key="1">
    <source>
        <dbReference type="EMBL" id="KAJ6798905.1"/>
    </source>
</evidence>
<keyword evidence="2" id="KW-1185">Reference proteome</keyword>
<gene>
    <name evidence="1" type="ORF">M6B38_212580</name>
</gene>
<dbReference type="Proteomes" id="UP001140949">
    <property type="component" value="Unassembled WGS sequence"/>
</dbReference>
<proteinExistence type="predicted"/>
<accession>A0AAX6E4M4</accession>
<name>A0AAX6E4M4_IRIPA</name>
<organism evidence="1 2">
    <name type="scientific">Iris pallida</name>
    <name type="common">Sweet iris</name>
    <dbReference type="NCBI Taxonomy" id="29817"/>
    <lineage>
        <taxon>Eukaryota</taxon>
        <taxon>Viridiplantae</taxon>
        <taxon>Streptophyta</taxon>
        <taxon>Embryophyta</taxon>
        <taxon>Tracheophyta</taxon>
        <taxon>Spermatophyta</taxon>
        <taxon>Magnoliopsida</taxon>
        <taxon>Liliopsida</taxon>
        <taxon>Asparagales</taxon>
        <taxon>Iridaceae</taxon>
        <taxon>Iridoideae</taxon>
        <taxon>Irideae</taxon>
        <taxon>Iris</taxon>
    </lineage>
</organism>
<sequence>MVWYVVPCFRPRDHCHPVLTEEARAFFSLLSEDLRTLERSLQAEGGSVSLRWSAEAMNLLKRMQVELVALFKRSPQLPAPSAAEEGWLDQFMRETAALLDFCNSLKCSLSAVRRYRMAADLVAHRFAAEDGGSMNESEFERLEKVRVDVGVPRATTKESTVVVGVGNGSIAAVMLAARATTASVSLILVSAVASPTPTTIDVVASGFPDQLRPFADTLRALTVRFREGVDVSGTRFVLAEHEAVESAVGDLRARVMAGDHNKEREGFLRSVVLLGTSSAELREGVEMFDAAVDEVFDVVVRGRKEMLGMFRDELLSM</sequence>
<protein>
    <submittedName>
        <fullName evidence="1">Uncharacterized protein</fullName>
    </submittedName>
</protein>
<dbReference type="PANTHER" id="PTHR31509">
    <property type="entry name" value="BPS1-LIKE PROTEIN"/>
    <property type="match status" value="1"/>
</dbReference>
<comment type="caution">
    <text evidence="1">The sequence shown here is derived from an EMBL/GenBank/DDBJ whole genome shotgun (WGS) entry which is preliminary data.</text>
</comment>
<dbReference type="EMBL" id="JANAVB010040217">
    <property type="protein sequence ID" value="KAJ6798905.1"/>
    <property type="molecule type" value="Genomic_DNA"/>
</dbReference>
<evidence type="ECO:0000313" key="2">
    <source>
        <dbReference type="Proteomes" id="UP001140949"/>
    </source>
</evidence>